<dbReference type="GeneID" id="111453004"/>
<organism evidence="4 5">
    <name type="scientific">Cucurbita moschata</name>
    <name type="common">Winter crookneck squash</name>
    <name type="synonym">Cucurbita pepo var. moschata</name>
    <dbReference type="NCBI Taxonomy" id="3662"/>
    <lineage>
        <taxon>Eukaryota</taxon>
        <taxon>Viridiplantae</taxon>
        <taxon>Streptophyta</taxon>
        <taxon>Embryophyta</taxon>
        <taxon>Tracheophyta</taxon>
        <taxon>Spermatophyta</taxon>
        <taxon>Magnoliopsida</taxon>
        <taxon>eudicotyledons</taxon>
        <taxon>Gunneridae</taxon>
        <taxon>Pentapetalae</taxon>
        <taxon>rosids</taxon>
        <taxon>fabids</taxon>
        <taxon>Cucurbitales</taxon>
        <taxon>Cucurbitaceae</taxon>
        <taxon>Cucurbiteae</taxon>
        <taxon>Cucurbita</taxon>
    </lineage>
</organism>
<dbReference type="InterPro" id="IPR000644">
    <property type="entry name" value="CBS_dom"/>
</dbReference>
<dbReference type="GO" id="GO:0005634">
    <property type="term" value="C:nucleus"/>
    <property type="evidence" value="ECO:0007669"/>
    <property type="project" value="TreeGrafter"/>
</dbReference>
<dbReference type="InterPro" id="IPR050511">
    <property type="entry name" value="AMPK_gamma/SDS23_families"/>
</dbReference>
<keyword evidence="4" id="KW-1185">Reference proteome</keyword>
<protein>
    <submittedName>
        <fullName evidence="5">CBS domain-containing protein CBSX5-like</fullName>
    </submittedName>
</protein>
<evidence type="ECO:0000256" key="2">
    <source>
        <dbReference type="ARBA" id="ARBA00023122"/>
    </source>
</evidence>
<dbReference type="RefSeq" id="XP_022949680.1">
    <property type="nucleotide sequence ID" value="XM_023093912.1"/>
</dbReference>
<dbReference type="Proteomes" id="UP000504609">
    <property type="component" value="Unplaced"/>
</dbReference>
<accession>A0A6J1GDG2</accession>
<dbReference type="SUPFAM" id="SSF54631">
    <property type="entry name" value="CBS-domain pair"/>
    <property type="match status" value="2"/>
</dbReference>
<dbReference type="Pfam" id="PF00571">
    <property type="entry name" value="CBS"/>
    <property type="match status" value="1"/>
</dbReference>
<dbReference type="Gene3D" id="3.10.580.10">
    <property type="entry name" value="CBS-domain"/>
    <property type="match status" value="1"/>
</dbReference>
<evidence type="ECO:0000313" key="4">
    <source>
        <dbReference type="Proteomes" id="UP000504609"/>
    </source>
</evidence>
<dbReference type="GO" id="GO:0005737">
    <property type="term" value="C:cytoplasm"/>
    <property type="evidence" value="ECO:0007669"/>
    <property type="project" value="TreeGrafter"/>
</dbReference>
<keyword evidence="1" id="KW-0677">Repeat</keyword>
<dbReference type="InterPro" id="IPR046342">
    <property type="entry name" value="CBS_dom_sf"/>
</dbReference>
<proteinExistence type="predicted"/>
<name>A0A6J1GDG2_CUCMO</name>
<evidence type="ECO:0000256" key="1">
    <source>
        <dbReference type="ARBA" id="ARBA00022737"/>
    </source>
</evidence>
<dbReference type="PANTHER" id="PTHR13780:SF39">
    <property type="entry name" value="CBS DOMAIN-CONTAINING PROTEIN CBSX5-LIKE"/>
    <property type="match status" value="1"/>
</dbReference>
<sequence>MAMRLLAHEVSDICLGKPPLRSIPVSATLAHALSVLKRLRQNHISVWSCACHSSKTISDHDCRCIGKVSVVDVILFLCREENLSQPAVALQSYVSILIPEVPVVVRYLEPHASLVEAIDLLLEGAQNLVVPIQTKTSAKSRKKVLKEVAPFDCPLHNVLEYCWLTQEDIIRYLLNSIGLFCPTSITPINSLNAIDTANILAVHYDDPAFSALPLLSQAIIQQSSVAIVDSDGKLIGEISPLTMNSCDVTVTAAIATLSAGELMAYVDYGNPPEDLVHLIKDRLEERDLGALLDWVEEETPIFSCSSFYSSSSDDDSVSSWGSGGKLRRCSTRQVRSSEAAVCNPRSSLVAVMIQALARRVASMWVIEEDGALVGIITFASMLKIFQEHLKSLR</sequence>
<evidence type="ECO:0000259" key="3">
    <source>
        <dbReference type="Pfam" id="PF00571"/>
    </source>
</evidence>
<dbReference type="AlphaFoldDB" id="A0A6J1GDG2"/>
<reference evidence="5" key="1">
    <citation type="submission" date="2025-08" db="UniProtKB">
        <authorList>
            <consortium name="RefSeq"/>
        </authorList>
    </citation>
    <scope>IDENTIFICATION</scope>
    <source>
        <tissue evidence="5">Young leaves</tissue>
    </source>
</reference>
<dbReference type="PANTHER" id="PTHR13780">
    <property type="entry name" value="AMP-ACTIVATED PROTEIN KINASE, GAMMA REGULATORY SUBUNIT"/>
    <property type="match status" value="1"/>
</dbReference>
<keyword evidence="2" id="KW-0129">CBS domain</keyword>
<evidence type="ECO:0000313" key="5">
    <source>
        <dbReference type="RefSeq" id="XP_022949680.1"/>
    </source>
</evidence>
<gene>
    <name evidence="5" type="primary">LOC111453004</name>
</gene>
<feature type="domain" description="CBS" evidence="3">
    <location>
        <begin position="336"/>
        <end position="385"/>
    </location>
</feature>
<dbReference type="KEGG" id="cmos:111453004"/>